<dbReference type="PANTHER" id="PTHR10196:SF69">
    <property type="entry name" value="GLYCEROL KINASE"/>
    <property type="match status" value="1"/>
</dbReference>
<feature type="domain" description="Carbohydrate kinase FGGY C-terminal" evidence="9">
    <location>
        <begin position="248"/>
        <end position="434"/>
    </location>
</feature>
<dbReference type="PIRSF" id="PIRSF000538">
    <property type="entry name" value="GlpK"/>
    <property type="match status" value="1"/>
</dbReference>
<dbReference type="GO" id="GO:0005829">
    <property type="term" value="C:cytosol"/>
    <property type="evidence" value="ECO:0007669"/>
    <property type="project" value="TreeGrafter"/>
</dbReference>
<dbReference type="InterPro" id="IPR000577">
    <property type="entry name" value="Carb_kinase_FGGY"/>
</dbReference>
<keyword evidence="5" id="KW-0067">ATP-binding</keyword>
<evidence type="ECO:0000256" key="2">
    <source>
        <dbReference type="ARBA" id="ARBA00022679"/>
    </source>
</evidence>
<dbReference type="InterPro" id="IPR018485">
    <property type="entry name" value="FGGY_C"/>
</dbReference>
<dbReference type="OrthoDB" id="9805576at2"/>
<gene>
    <name evidence="10" type="ORF">BHU62_02090</name>
</gene>
<evidence type="ECO:0000256" key="1">
    <source>
        <dbReference type="ARBA" id="ARBA00009156"/>
    </source>
</evidence>
<evidence type="ECO:0000259" key="9">
    <source>
        <dbReference type="Pfam" id="PF02782"/>
    </source>
</evidence>
<dbReference type="PANTHER" id="PTHR10196">
    <property type="entry name" value="SUGAR KINASE"/>
    <property type="match status" value="1"/>
</dbReference>
<name>A0A1Q4P561_SERMA</name>
<dbReference type="Pfam" id="PF02782">
    <property type="entry name" value="FGGY_C"/>
    <property type="match status" value="1"/>
</dbReference>
<evidence type="ECO:0000256" key="3">
    <source>
        <dbReference type="ARBA" id="ARBA00022741"/>
    </source>
</evidence>
<evidence type="ECO:0000313" key="11">
    <source>
        <dbReference type="Proteomes" id="UP000185770"/>
    </source>
</evidence>
<evidence type="ECO:0000256" key="6">
    <source>
        <dbReference type="ARBA" id="ARBA00043149"/>
    </source>
</evidence>
<evidence type="ECO:0000313" key="10">
    <source>
        <dbReference type="EMBL" id="OKB68283.1"/>
    </source>
</evidence>
<dbReference type="AlphaFoldDB" id="A0A1Q4P561"/>
<feature type="domain" description="Carbohydrate kinase FGGY N-terminal" evidence="8">
    <location>
        <begin position="6"/>
        <end position="235"/>
    </location>
</feature>
<dbReference type="EMBL" id="MJAO01000002">
    <property type="protein sequence ID" value="OKB68283.1"/>
    <property type="molecule type" value="Genomic_DNA"/>
</dbReference>
<dbReference type="GO" id="GO:0004370">
    <property type="term" value="F:glycerol kinase activity"/>
    <property type="evidence" value="ECO:0007669"/>
    <property type="project" value="TreeGrafter"/>
</dbReference>
<accession>A0A1Q4P561</accession>
<evidence type="ECO:0000256" key="4">
    <source>
        <dbReference type="ARBA" id="ARBA00022777"/>
    </source>
</evidence>
<organism evidence="10 11">
    <name type="scientific">Serratia marcescens</name>
    <dbReference type="NCBI Taxonomy" id="615"/>
    <lineage>
        <taxon>Bacteria</taxon>
        <taxon>Pseudomonadati</taxon>
        <taxon>Pseudomonadota</taxon>
        <taxon>Gammaproteobacteria</taxon>
        <taxon>Enterobacterales</taxon>
        <taxon>Yersiniaceae</taxon>
        <taxon>Serratia</taxon>
    </lineage>
</organism>
<dbReference type="InterPro" id="IPR043129">
    <property type="entry name" value="ATPase_NBD"/>
</dbReference>
<evidence type="ECO:0000256" key="7">
    <source>
        <dbReference type="RuleBase" id="RU003733"/>
    </source>
</evidence>
<sequence length="486" mass="53176">MMNQRYAAIDQGTTGTRVVVFGEDGRHHSPASMPHKQITPNPGWVEHDALEILANIRRCLSQCDMVDAIGLGHQGESLLAWDADSGLPLYNAIVWQDQRTEPEIQRLKREGAEPLVMAKTGLPLDTYFSASKMGWLMNNAPGARQLAQRGRLRLGTMDAFFLFHLCGRHLTDYNSASRTSLFNIHTLQWDEELCRLFGVPIDSLPEVRDNIGHFGDVALNGKPVPLTACIVDQFAGTYGHGCHQPGQMKITFGTGAFLQAITGPRPIDAGDSGLLPTLCWKLPGAGPVYGLDGGVYNAASAINWARKIGLFNDFDEFGDFPAQPAIARGLAFVPALSGLACPYWDRSAAGVWAGLSLETERKDLLQSILEGIAMRSAEVINAMDKLKPIGDSISVDGGLSANRYFTQFLANLIQKRIVSPANKEITAQGVAQLARKGLGVEQPLKVLNRYEVTEPAEVDMAVWFARYQEIIARSRGLRSSQEEHHG</sequence>
<dbReference type="InterPro" id="IPR018484">
    <property type="entry name" value="FGGY_N"/>
</dbReference>
<keyword evidence="2 7" id="KW-0808">Transferase</keyword>
<keyword evidence="4 7" id="KW-0418">Kinase</keyword>
<dbReference type="GO" id="GO:0005524">
    <property type="term" value="F:ATP binding"/>
    <property type="evidence" value="ECO:0007669"/>
    <property type="project" value="UniProtKB-KW"/>
</dbReference>
<reference evidence="10 11" key="1">
    <citation type="submission" date="2016-09" db="EMBL/GenBank/DDBJ databases">
        <title>Serratia marcescens MSU-97 and epiphytic antimycotic-producing bacteria.</title>
        <authorList>
            <person name="Matilla M.A."/>
        </authorList>
    </citation>
    <scope>NUCLEOTIDE SEQUENCE [LARGE SCALE GENOMIC DNA]</scope>
    <source>
        <strain evidence="10 11">MSU-97</strain>
    </source>
</reference>
<comment type="similarity">
    <text evidence="1 7">Belongs to the FGGY kinase family.</text>
</comment>
<dbReference type="PROSITE" id="PS00445">
    <property type="entry name" value="FGGY_KINASES_2"/>
    <property type="match status" value="1"/>
</dbReference>
<dbReference type="RefSeq" id="WP_073528930.1">
    <property type="nucleotide sequence ID" value="NZ_MJAO01000002.1"/>
</dbReference>
<protein>
    <recommendedName>
        <fullName evidence="6">ATP:glycerol 3-phosphotransferase</fullName>
    </recommendedName>
</protein>
<dbReference type="Pfam" id="PF00370">
    <property type="entry name" value="FGGY_N"/>
    <property type="match status" value="1"/>
</dbReference>
<dbReference type="GO" id="GO:0019563">
    <property type="term" value="P:glycerol catabolic process"/>
    <property type="evidence" value="ECO:0007669"/>
    <property type="project" value="TreeGrafter"/>
</dbReference>
<dbReference type="SUPFAM" id="SSF53067">
    <property type="entry name" value="Actin-like ATPase domain"/>
    <property type="match status" value="2"/>
</dbReference>
<keyword evidence="3" id="KW-0547">Nucleotide-binding</keyword>
<dbReference type="InterPro" id="IPR018483">
    <property type="entry name" value="Carb_kinase_FGGY_CS"/>
</dbReference>
<dbReference type="Gene3D" id="3.30.420.40">
    <property type="match status" value="2"/>
</dbReference>
<dbReference type="CDD" id="cd07769">
    <property type="entry name" value="ASKHA_NBD_FGGY_GK"/>
    <property type="match status" value="1"/>
</dbReference>
<dbReference type="Proteomes" id="UP000185770">
    <property type="component" value="Unassembled WGS sequence"/>
</dbReference>
<comment type="caution">
    <text evidence="10">The sequence shown here is derived from an EMBL/GenBank/DDBJ whole genome shotgun (WGS) entry which is preliminary data.</text>
</comment>
<proteinExistence type="inferred from homology"/>
<evidence type="ECO:0000259" key="8">
    <source>
        <dbReference type="Pfam" id="PF00370"/>
    </source>
</evidence>
<evidence type="ECO:0000256" key="5">
    <source>
        <dbReference type="ARBA" id="ARBA00022840"/>
    </source>
</evidence>